<dbReference type="Proteomes" id="UP001290101">
    <property type="component" value="Unassembled WGS sequence"/>
</dbReference>
<reference evidence="1 2" key="1">
    <citation type="submission" date="2023-12" db="EMBL/GenBank/DDBJ databases">
        <title>Micromonospora sp. nov., isolated from Atacama Desert.</title>
        <authorList>
            <person name="Carro L."/>
            <person name="Golinska P."/>
            <person name="Klenk H.-P."/>
            <person name="Goodfellow M."/>
        </authorList>
    </citation>
    <scope>NUCLEOTIDE SEQUENCE [LARGE SCALE GENOMIC DNA]</scope>
    <source>
        <strain evidence="1 2">4G53</strain>
    </source>
</reference>
<name>A0ABU5JB91_9ACTN</name>
<comment type="caution">
    <text evidence="1">The sequence shown here is derived from an EMBL/GenBank/DDBJ whole genome shotgun (WGS) entry which is preliminary data.</text>
</comment>
<evidence type="ECO:0000313" key="1">
    <source>
        <dbReference type="EMBL" id="MDZ5489815.1"/>
    </source>
</evidence>
<proteinExistence type="predicted"/>
<dbReference type="RefSeq" id="WP_322440098.1">
    <property type="nucleotide sequence ID" value="NZ_JAXOTQ010000010.1"/>
</dbReference>
<keyword evidence="2" id="KW-1185">Reference proteome</keyword>
<dbReference type="EMBL" id="JAXOTQ010000010">
    <property type="protein sequence ID" value="MDZ5489815.1"/>
    <property type="molecule type" value="Genomic_DNA"/>
</dbReference>
<sequence length="124" mass="13699">MTIGTFVGEAFAAPMAATAASVRYDARSPAAVRSRSGCRAVRSGHQLRYRREVIVEEHWWNGDATARGRRDVYIRTDGQRWEVQAQIGGALGRSKVQECPSRGSASILAGAWRGGDPAWRELRR</sequence>
<protein>
    <submittedName>
        <fullName evidence="1">Uncharacterized protein</fullName>
    </submittedName>
</protein>
<accession>A0ABU5JB91</accession>
<organism evidence="1 2">
    <name type="scientific">Micromonospora sicca</name>
    <dbReference type="NCBI Taxonomy" id="2202420"/>
    <lineage>
        <taxon>Bacteria</taxon>
        <taxon>Bacillati</taxon>
        <taxon>Actinomycetota</taxon>
        <taxon>Actinomycetes</taxon>
        <taxon>Micromonosporales</taxon>
        <taxon>Micromonosporaceae</taxon>
        <taxon>Micromonospora</taxon>
    </lineage>
</organism>
<evidence type="ECO:0000313" key="2">
    <source>
        <dbReference type="Proteomes" id="UP001290101"/>
    </source>
</evidence>
<gene>
    <name evidence="1" type="ORF">U2F25_10125</name>
</gene>